<organism evidence="7 8">
    <name type="scientific">Trichomonas vaginalis (strain ATCC PRA-98 / G3)</name>
    <dbReference type="NCBI Taxonomy" id="412133"/>
    <lineage>
        <taxon>Eukaryota</taxon>
        <taxon>Metamonada</taxon>
        <taxon>Parabasalia</taxon>
        <taxon>Trichomonadida</taxon>
        <taxon>Trichomonadidae</taxon>
        <taxon>Trichomonas</taxon>
    </lineage>
</organism>
<sequence>MTEIDDETLFGMIQKLSNGVTDVEPLVTELMAEFDALSYSRNPQHATTLNANYAFVLQKIDQLIKSSQDVINLADKNLENEQNNNETDIPQTNQNNDQPKPTPLQKLMQKSRYMFEYFISRTILVSQLPYPPLCGSIPADPNQKLDICDFVAAKFENDYVLSYIIGYEGDDYIICDADNDEPQCKTISPKQVIPLPKSVPDRNFSHAEYSNGTKVLALWPNDEDDWTSLFYPAVVSATPTSKDPNYTLMFDGSEVPMQVKQHFVVHAPSK</sequence>
<dbReference type="VEuPathDB" id="TrichDB:TVAG_355640"/>
<dbReference type="PANTHER" id="PTHR21539:SF0">
    <property type="entry name" value="SAGA-ASSOCIATED FACTOR 29"/>
    <property type="match status" value="1"/>
</dbReference>
<dbReference type="InterPro" id="IPR037802">
    <property type="entry name" value="SGF29"/>
</dbReference>
<name>A2FJT7_TRIV3</name>
<dbReference type="eggNOG" id="KOG3038">
    <property type="taxonomic scope" value="Eukaryota"/>
</dbReference>
<keyword evidence="4" id="KW-0539">Nucleus</keyword>
<evidence type="ECO:0000256" key="1">
    <source>
        <dbReference type="ARBA" id="ARBA00004123"/>
    </source>
</evidence>
<gene>
    <name evidence="7" type="ORF">TVAG_355640</name>
</gene>
<comment type="subcellular location">
    <subcellularLocation>
        <location evidence="1">Nucleus</location>
    </subcellularLocation>
</comment>
<evidence type="ECO:0000256" key="4">
    <source>
        <dbReference type="ARBA" id="ARBA00023242"/>
    </source>
</evidence>
<accession>A2FJT7</accession>
<keyword evidence="3" id="KW-0804">Transcription</keyword>
<dbReference type="PROSITE" id="PS51518">
    <property type="entry name" value="SGF29_C"/>
    <property type="match status" value="1"/>
</dbReference>
<keyword evidence="8" id="KW-1185">Reference proteome</keyword>
<evidence type="ECO:0000256" key="5">
    <source>
        <dbReference type="SAM" id="MobiDB-lite"/>
    </source>
</evidence>
<proteinExistence type="predicted"/>
<dbReference type="PANTHER" id="PTHR21539">
    <property type="entry name" value="SAGA-ASSOCIATED FACTOR 29"/>
    <property type="match status" value="1"/>
</dbReference>
<evidence type="ECO:0000313" key="7">
    <source>
        <dbReference type="EMBL" id="EAX94828.1"/>
    </source>
</evidence>
<protein>
    <recommendedName>
        <fullName evidence="6">SGF29 C-terminal domain-containing protein</fullName>
    </recommendedName>
</protein>
<feature type="compositionally biased region" description="Polar residues" evidence="5">
    <location>
        <begin position="81"/>
        <end position="99"/>
    </location>
</feature>
<dbReference type="GO" id="GO:0000124">
    <property type="term" value="C:SAGA complex"/>
    <property type="evidence" value="ECO:0000318"/>
    <property type="project" value="GO_Central"/>
</dbReference>
<dbReference type="Pfam" id="PF07039">
    <property type="entry name" value="SGF29_Tudor"/>
    <property type="match status" value="1"/>
</dbReference>
<dbReference type="SMR" id="A2FJT7"/>
<dbReference type="AlphaFoldDB" id="A2FJT7"/>
<dbReference type="KEGG" id="tva:4752571"/>
<dbReference type="Gene3D" id="2.30.30.140">
    <property type="match status" value="1"/>
</dbReference>
<reference evidence="7" key="2">
    <citation type="journal article" date="2007" name="Science">
        <title>Draft genome sequence of the sexually transmitted pathogen Trichomonas vaginalis.</title>
        <authorList>
            <person name="Carlton J.M."/>
            <person name="Hirt R.P."/>
            <person name="Silva J.C."/>
            <person name="Delcher A.L."/>
            <person name="Schatz M."/>
            <person name="Zhao Q."/>
            <person name="Wortman J.R."/>
            <person name="Bidwell S.L."/>
            <person name="Alsmark U.C.M."/>
            <person name="Besteiro S."/>
            <person name="Sicheritz-Ponten T."/>
            <person name="Noel C.J."/>
            <person name="Dacks J.B."/>
            <person name="Foster P.G."/>
            <person name="Simillion C."/>
            <person name="Van de Peer Y."/>
            <person name="Miranda-Saavedra D."/>
            <person name="Barton G.J."/>
            <person name="Westrop G.D."/>
            <person name="Mueller S."/>
            <person name="Dessi D."/>
            <person name="Fiori P.L."/>
            <person name="Ren Q."/>
            <person name="Paulsen I."/>
            <person name="Zhang H."/>
            <person name="Bastida-Corcuera F.D."/>
            <person name="Simoes-Barbosa A."/>
            <person name="Brown M.T."/>
            <person name="Hayes R.D."/>
            <person name="Mukherjee M."/>
            <person name="Okumura C.Y."/>
            <person name="Schneider R."/>
            <person name="Smith A.J."/>
            <person name="Vanacova S."/>
            <person name="Villalvazo M."/>
            <person name="Haas B.J."/>
            <person name="Pertea M."/>
            <person name="Feldblyum T.V."/>
            <person name="Utterback T.R."/>
            <person name="Shu C.L."/>
            <person name="Osoegawa K."/>
            <person name="de Jong P.J."/>
            <person name="Hrdy I."/>
            <person name="Horvathova L."/>
            <person name="Zubacova Z."/>
            <person name="Dolezal P."/>
            <person name="Malik S.B."/>
            <person name="Logsdon J.M. Jr."/>
            <person name="Henze K."/>
            <person name="Gupta A."/>
            <person name="Wang C.C."/>
            <person name="Dunne R.L."/>
            <person name="Upcroft J.A."/>
            <person name="Upcroft P."/>
            <person name="White O."/>
            <person name="Salzberg S.L."/>
            <person name="Tang P."/>
            <person name="Chiu C.-H."/>
            <person name="Lee Y.-S."/>
            <person name="Embley T.M."/>
            <person name="Coombs G.H."/>
            <person name="Mottram J.C."/>
            <person name="Tachezy J."/>
            <person name="Fraser-Liggett C.M."/>
            <person name="Johnson P.J."/>
        </authorList>
    </citation>
    <scope>NUCLEOTIDE SEQUENCE [LARGE SCALE GENOMIC DNA]</scope>
    <source>
        <strain evidence="7">G3</strain>
    </source>
</reference>
<dbReference type="InParanoid" id="A2FJT7"/>
<evidence type="ECO:0000256" key="2">
    <source>
        <dbReference type="ARBA" id="ARBA00023015"/>
    </source>
</evidence>
<evidence type="ECO:0000256" key="3">
    <source>
        <dbReference type="ARBA" id="ARBA00023163"/>
    </source>
</evidence>
<evidence type="ECO:0000259" key="6">
    <source>
        <dbReference type="PROSITE" id="PS51518"/>
    </source>
</evidence>
<dbReference type="GO" id="GO:0005634">
    <property type="term" value="C:nucleus"/>
    <property type="evidence" value="ECO:0007669"/>
    <property type="project" value="UniProtKB-SubCell"/>
</dbReference>
<feature type="domain" description="SGF29 C-terminal" evidence="6">
    <location>
        <begin position="138"/>
        <end position="270"/>
    </location>
</feature>
<dbReference type="STRING" id="5722.A2FJT7"/>
<evidence type="ECO:0000313" key="8">
    <source>
        <dbReference type="Proteomes" id="UP000001542"/>
    </source>
</evidence>
<dbReference type="VEuPathDB" id="TrichDB:TVAGG3_0364340"/>
<dbReference type="OrthoDB" id="10265994at2759"/>
<reference evidence="7" key="1">
    <citation type="submission" date="2006-10" db="EMBL/GenBank/DDBJ databases">
        <authorList>
            <person name="Amadeo P."/>
            <person name="Zhao Q."/>
            <person name="Wortman J."/>
            <person name="Fraser-Liggett C."/>
            <person name="Carlton J."/>
        </authorList>
    </citation>
    <scope>NUCLEOTIDE SEQUENCE</scope>
    <source>
        <strain evidence="7">G3</strain>
    </source>
</reference>
<dbReference type="InterPro" id="IPR010750">
    <property type="entry name" value="SGF29_tudor-like_dom"/>
</dbReference>
<dbReference type="FunFam" id="2.30.30.140:FF:000178">
    <property type="entry name" value="Predicted protein"/>
    <property type="match status" value="1"/>
</dbReference>
<dbReference type="EMBL" id="DS113835">
    <property type="protein sequence ID" value="EAX94828.1"/>
    <property type="molecule type" value="Genomic_DNA"/>
</dbReference>
<feature type="region of interest" description="Disordered" evidence="5">
    <location>
        <begin position="81"/>
        <end position="103"/>
    </location>
</feature>
<dbReference type="CDD" id="cd20394">
    <property type="entry name" value="Tudor_SGF29_rpt2"/>
    <property type="match status" value="1"/>
</dbReference>
<dbReference type="Proteomes" id="UP000001542">
    <property type="component" value="Unassembled WGS sequence"/>
</dbReference>
<dbReference type="RefSeq" id="XP_001307758.1">
    <property type="nucleotide sequence ID" value="XM_001307757.1"/>
</dbReference>
<dbReference type="InterPro" id="IPR047287">
    <property type="entry name" value="Tudor_SGF29_rpt2"/>
</dbReference>
<keyword evidence="2" id="KW-0805">Transcription regulation</keyword>